<proteinExistence type="predicted"/>
<keyword evidence="2" id="KW-1185">Reference proteome</keyword>
<dbReference type="Proteomes" id="UP000585437">
    <property type="component" value="Unassembled WGS sequence"/>
</dbReference>
<sequence>MANEPVDMIMPMLREIRGEMHEIRGELGAVKQQLHKLEIGQKSIRNALTADTMLSKFMTGDFEERISELESKVETLMKGT</sequence>
<dbReference type="RefSeq" id="WP_062456364.1">
    <property type="nucleotide sequence ID" value="NZ_JACHBU010000001.1"/>
</dbReference>
<dbReference type="AlphaFoldDB" id="A0A7X0JFZ9"/>
<evidence type="ECO:0000313" key="1">
    <source>
        <dbReference type="EMBL" id="MBB6506879.1"/>
    </source>
</evidence>
<protein>
    <submittedName>
        <fullName evidence="1">Uncharacterized protein</fullName>
    </submittedName>
</protein>
<evidence type="ECO:0000313" key="2">
    <source>
        <dbReference type="Proteomes" id="UP000585437"/>
    </source>
</evidence>
<comment type="caution">
    <text evidence="1">The sequence shown here is derived from an EMBL/GenBank/DDBJ whole genome shotgun (WGS) entry which is preliminary data.</text>
</comment>
<accession>A0A7X0JFZ9</accession>
<reference evidence="1 2" key="1">
    <citation type="submission" date="2020-08" db="EMBL/GenBank/DDBJ databases">
        <title>The Agave Microbiome: Exploring the role of microbial communities in plant adaptations to desert environments.</title>
        <authorList>
            <person name="Partida-Martinez L.P."/>
        </authorList>
    </citation>
    <scope>NUCLEOTIDE SEQUENCE [LARGE SCALE GENOMIC DNA]</scope>
    <source>
        <strain evidence="1 2">AS3.12</strain>
    </source>
</reference>
<name>A0A7X0JFZ9_9HYPH</name>
<gene>
    <name evidence="1" type="ORF">F4695_000198</name>
</gene>
<organism evidence="1 2">
    <name type="scientific">Rhizobium soli</name>
    <dbReference type="NCBI Taxonomy" id="424798"/>
    <lineage>
        <taxon>Bacteria</taxon>
        <taxon>Pseudomonadati</taxon>
        <taxon>Pseudomonadota</taxon>
        <taxon>Alphaproteobacteria</taxon>
        <taxon>Hyphomicrobiales</taxon>
        <taxon>Rhizobiaceae</taxon>
        <taxon>Rhizobium/Agrobacterium group</taxon>
        <taxon>Rhizobium</taxon>
    </lineage>
</organism>
<dbReference type="EMBL" id="JACHBU010000001">
    <property type="protein sequence ID" value="MBB6506879.1"/>
    <property type="molecule type" value="Genomic_DNA"/>
</dbReference>